<protein>
    <submittedName>
        <fullName evidence="1">Uncharacterized protein</fullName>
    </submittedName>
</protein>
<gene>
    <name evidence="1" type="ORF">CC80DRAFT_547427</name>
</gene>
<dbReference type="Proteomes" id="UP000800035">
    <property type="component" value="Unassembled WGS sequence"/>
</dbReference>
<evidence type="ECO:0000313" key="1">
    <source>
        <dbReference type="EMBL" id="KAF1957529.1"/>
    </source>
</evidence>
<organism evidence="1 2">
    <name type="scientific">Byssothecium circinans</name>
    <dbReference type="NCBI Taxonomy" id="147558"/>
    <lineage>
        <taxon>Eukaryota</taxon>
        <taxon>Fungi</taxon>
        <taxon>Dikarya</taxon>
        <taxon>Ascomycota</taxon>
        <taxon>Pezizomycotina</taxon>
        <taxon>Dothideomycetes</taxon>
        <taxon>Pleosporomycetidae</taxon>
        <taxon>Pleosporales</taxon>
        <taxon>Massarineae</taxon>
        <taxon>Massarinaceae</taxon>
        <taxon>Byssothecium</taxon>
    </lineage>
</organism>
<dbReference type="EMBL" id="ML976989">
    <property type="protein sequence ID" value="KAF1957529.1"/>
    <property type="molecule type" value="Genomic_DNA"/>
</dbReference>
<proteinExistence type="predicted"/>
<name>A0A6A5U0P9_9PLEO</name>
<sequence>MDNSATASTKWEDIVAQAKPFGPEHINLLRLVSDAWQNLIKYFEGAGYTQVPHLAFSLLHLLRTWDGKLVRGEVNKLKVDEVPTLMFTSIQAGSRNPSSRPLYFEQKKKIKESVLANAEEYMRWTAVNQPAEDTGITGPSSALKEIAESGMELIVDKIVSFGTPTLLSLDEPNNQTSRDAHTKTLFVWQIASALDKTGSRVSEILSNTPAYMQSINDTAIHAHISNTSDLGTWNKRPTWEKGEFLQISPLLDSTTLVVIQKLDTNVLQVLVHNLLAGPLERYPAGIICKSVETGTINYEDRVQNDGGQGYTYIPDPLTPRVKKFLDTMYPSKFAIGNKELVLYLRGDFS</sequence>
<accession>A0A6A5U0P9</accession>
<evidence type="ECO:0000313" key="2">
    <source>
        <dbReference type="Proteomes" id="UP000800035"/>
    </source>
</evidence>
<reference evidence="1" key="1">
    <citation type="journal article" date="2020" name="Stud. Mycol.">
        <title>101 Dothideomycetes genomes: a test case for predicting lifestyles and emergence of pathogens.</title>
        <authorList>
            <person name="Haridas S."/>
            <person name="Albert R."/>
            <person name="Binder M."/>
            <person name="Bloem J."/>
            <person name="Labutti K."/>
            <person name="Salamov A."/>
            <person name="Andreopoulos B."/>
            <person name="Baker S."/>
            <person name="Barry K."/>
            <person name="Bills G."/>
            <person name="Bluhm B."/>
            <person name="Cannon C."/>
            <person name="Castanera R."/>
            <person name="Culley D."/>
            <person name="Daum C."/>
            <person name="Ezra D."/>
            <person name="Gonzalez J."/>
            <person name="Henrissat B."/>
            <person name="Kuo A."/>
            <person name="Liang C."/>
            <person name="Lipzen A."/>
            <person name="Lutzoni F."/>
            <person name="Magnuson J."/>
            <person name="Mondo S."/>
            <person name="Nolan M."/>
            <person name="Ohm R."/>
            <person name="Pangilinan J."/>
            <person name="Park H.-J."/>
            <person name="Ramirez L."/>
            <person name="Alfaro M."/>
            <person name="Sun H."/>
            <person name="Tritt A."/>
            <person name="Yoshinaga Y."/>
            <person name="Zwiers L.-H."/>
            <person name="Turgeon B."/>
            <person name="Goodwin S."/>
            <person name="Spatafora J."/>
            <person name="Crous P."/>
            <person name="Grigoriev I."/>
        </authorList>
    </citation>
    <scope>NUCLEOTIDE SEQUENCE</scope>
    <source>
        <strain evidence="1">CBS 675.92</strain>
    </source>
</reference>
<keyword evidence="2" id="KW-1185">Reference proteome</keyword>
<dbReference type="AlphaFoldDB" id="A0A6A5U0P9"/>